<dbReference type="EMBL" id="KL367643">
    <property type="protein sequence ID" value="KFD60923.1"/>
    <property type="molecule type" value="Genomic_DNA"/>
</dbReference>
<dbReference type="InterPro" id="IPR043128">
    <property type="entry name" value="Rev_trsase/Diguanyl_cyclase"/>
</dbReference>
<keyword evidence="3" id="KW-0695">RNA-directed DNA polymerase</keyword>
<dbReference type="PANTHER" id="PTHR37984">
    <property type="entry name" value="PROTEIN CBG26694"/>
    <property type="match status" value="1"/>
</dbReference>
<protein>
    <submittedName>
        <fullName evidence="6">Uncharacterized protein</fullName>
    </submittedName>
</protein>
<proteinExistence type="predicted"/>
<feature type="domain" description="Reverse transcriptase" evidence="4">
    <location>
        <begin position="35"/>
        <end position="86"/>
    </location>
</feature>
<dbReference type="InterPro" id="IPR041577">
    <property type="entry name" value="RT_RNaseH_2"/>
</dbReference>
<accession>A0A085MUM7</accession>
<organism evidence="6">
    <name type="scientific">Trichuris suis</name>
    <name type="common">pig whipworm</name>
    <dbReference type="NCBI Taxonomy" id="68888"/>
    <lineage>
        <taxon>Eukaryota</taxon>
        <taxon>Metazoa</taxon>
        <taxon>Ecdysozoa</taxon>
        <taxon>Nematoda</taxon>
        <taxon>Enoplea</taxon>
        <taxon>Dorylaimia</taxon>
        <taxon>Trichinellida</taxon>
        <taxon>Trichuridae</taxon>
        <taxon>Trichuris</taxon>
    </lineage>
</organism>
<dbReference type="Pfam" id="PF17919">
    <property type="entry name" value="RT_RNaseH_2"/>
    <property type="match status" value="1"/>
</dbReference>
<evidence type="ECO:0000256" key="3">
    <source>
        <dbReference type="ARBA" id="ARBA00022918"/>
    </source>
</evidence>
<name>A0A085MUM7_9BILA</name>
<dbReference type="GO" id="GO:0004519">
    <property type="term" value="F:endonuclease activity"/>
    <property type="evidence" value="ECO:0007669"/>
    <property type="project" value="UniProtKB-KW"/>
</dbReference>
<dbReference type="Gene3D" id="3.30.70.270">
    <property type="match status" value="2"/>
</dbReference>
<keyword evidence="2" id="KW-0255">Endonuclease</keyword>
<dbReference type="FunFam" id="3.30.70.270:FF:000026">
    <property type="entry name" value="Transposon Ty3-G Gag-Pol polyprotein"/>
    <property type="match status" value="1"/>
</dbReference>
<evidence type="ECO:0000256" key="2">
    <source>
        <dbReference type="ARBA" id="ARBA00022759"/>
    </source>
</evidence>
<dbReference type="SUPFAM" id="SSF56672">
    <property type="entry name" value="DNA/RNA polymerases"/>
    <property type="match status" value="1"/>
</dbReference>
<evidence type="ECO:0000256" key="1">
    <source>
        <dbReference type="ARBA" id="ARBA00022722"/>
    </source>
</evidence>
<dbReference type="PANTHER" id="PTHR37984:SF12">
    <property type="entry name" value="RIBONUCLEASE H"/>
    <property type="match status" value="1"/>
</dbReference>
<sequence length="259" mass="29057">MPRRKSAVKDHRSCRVVRRDRDDVLTIYIEGVQVLLDDILISGSSQAEHWTRVYAVLQCLKEAGLRLKSEKCIFEANEVVFLGHKISPEGISPTEDKVQAIRKAPAPQNKAELQAFLGLVNFYNRFVPNRADVLAPLYQLLKDNASWKWGTEQKNALQRIKESLSSSISLAHYDSNRPLAISCDASSIGIGAVLEHISADGTHEPIYFASRVLQPSEQKYAQVDREGLAIVFAVQKSRCFVSGRKFTIFTDYKPLLGLL</sequence>
<keyword evidence="2" id="KW-0378">Hydrolase</keyword>
<dbReference type="InterPro" id="IPR050951">
    <property type="entry name" value="Retrovirus_Pol_polyprotein"/>
</dbReference>
<evidence type="ECO:0000259" key="5">
    <source>
        <dbReference type="Pfam" id="PF17919"/>
    </source>
</evidence>
<keyword evidence="3" id="KW-0808">Transferase</keyword>
<feature type="domain" description="Reverse transcriptase/retrotransposon-derived protein RNase H-like" evidence="5">
    <location>
        <begin position="149"/>
        <end position="248"/>
    </location>
</feature>
<keyword evidence="1" id="KW-0540">Nuclease</keyword>
<dbReference type="Pfam" id="PF00078">
    <property type="entry name" value="RVT_1"/>
    <property type="match status" value="1"/>
</dbReference>
<dbReference type="InterPro" id="IPR000477">
    <property type="entry name" value="RT_dom"/>
</dbReference>
<dbReference type="CDD" id="cd09274">
    <property type="entry name" value="RNase_HI_RT_Ty3"/>
    <property type="match status" value="1"/>
</dbReference>
<dbReference type="Proteomes" id="UP000030758">
    <property type="component" value="Unassembled WGS sequence"/>
</dbReference>
<dbReference type="InterPro" id="IPR043502">
    <property type="entry name" value="DNA/RNA_pol_sf"/>
</dbReference>
<reference evidence="6" key="1">
    <citation type="journal article" date="2014" name="Nat. Genet.">
        <title>Genome and transcriptome of the porcine whipworm Trichuris suis.</title>
        <authorList>
            <person name="Jex A.R."/>
            <person name="Nejsum P."/>
            <person name="Schwarz E.M."/>
            <person name="Hu L."/>
            <person name="Young N.D."/>
            <person name="Hall R.S."/>
            <person name="Korhonen P.K."/>
            <person name="Liao S."/>
            <person name="Thamsborg S."/>
            <person name="Xia J."/>
            <person name="Xu P."/>
            <person name="Wang S."/>
            <person name="Scheerlinck J.P."/>
            <person name="Hofmann A."/>
            <person name="Sternberg P.W."/>
            <person name="Wang J."/>
            <person name="Gasser R.B."/>
        </authorList>
    </citation>
    <scope>NUCLEOTIDE SEQUENCE [LARGE SCALE GENOMIC DNA]</scope>
    <source>
        <strain evidence="6">DCEP-RM93F</strain>
    </source>
</reference>
<dbReference type="AlphaFoldDB" id="A0A085MUM7"/>
<evidence type="ECO:0000259" key="4">
    <source>
        <dbReference type="Pfam" id="PF00078"/>
    </source>
</evidence>
<keyword evidence="3" id="KW-0548">Nucleotidyltransferase</keyword>
<dbReference type="GO" id="GO:0003964">
    <property type="term" value="F:RNA-directed DNA polymerase activity"/>
    <property type="evidence" value="ECO:0007669"/>
    <property type="project" value="UniProtKB-KW"/>
</dbReference>
<dbReference type="FunFam" id="3.10.20.370:FF:000001">
    <property type="entry name" value="Retrovirus-related Pol polyprotein from transposon 17.6-like protein"/>
    <property type="match status" value="1"/>
</dbReference>
<evidence type="ECO:0000313" key="6">
    <source>
        <dbReference type="EMBL" id="KFD60923.1"/>
    </source>
</evidence>
<gene>
    <name evidence="6" type="ORF">M514_26912</name>
</gene>